<name>A0A8S1Q1E3_9CILI</name>
<dbReference type="Proteomes" id="UP000692954">
    <property type="component" value="Unassembled WGS sequence"/>
</dbReference>
<proteinExistence type="predicted"/>
<evidence type="ECO:0000313" key="1">
    <source>
        <dbReference type="EMBL" id="CAD8108613.1"/>
    </source>
</evidence>
<organism evidence="1 2">
    <name type="scientific">Paramecium sonneborni</name>
    <dbReference type="NCBI Taxonomy" id="65129"/>
    <lineage>
        <taxon>Eukaryota</taxon>
        <taxon>Sar</taxon>
        <taxon>Alveolata</taxon>
        <taxon>Ciliophora</taxon>
        <taxon>Intramacronucleata</taxon>
        <taxon>Oligohymenophorea</taxon>
        <taxon>Peniculida</taxon>
        <taxon>Parameciidae</taxon>
        <taxon>Paramecium</taxon>
    </lineage>
</organism>
<dbReference type="AlphaFoldDB" id="A0A8S1Q1E3"/>
<accession>A0A8S1Q1E3</accession>
<gene>
    <name evidence="1" type="ORF">PSON_ATCC_30995.1.T0910159</name>
</gene>
<sequence length="42" mass="4832">MVVEKKNIEIYKLLCLYGLILIIKMKTVQDLAEVGQVRQLLA</sequence>
<dbReference type="OrthoDB" id="10266001at2759"/>
<keyword evidence="2" id="KW-1185">Reference proteome</keyword>
<reference evidence="1" key="1">
    <citation type="submission" date="2021-01" db="EMBL/GenBank/DDBJ databases">
        <authorList>
            <consortium name="Genoscope - CEA"/>
            <person name="William W."/>
        </authorList>
    </citation>
    <scope>NUCLEOTIDE SEQUENCE</scope>
</reference>
<dbReference type="EMBL" id="CAJJDN010000091">
    <property type="protein sequence ID" value="CAD8108613.1"/>
    <property type="molecule type" value="Genomic_DNA"/>
</dbReference>
<protein>
    <submittedName>
        <fullName evidence="1">Uncharacterized protein</fullName>
    </submittedName>
</protein>
<evidence type="ECO:0000313" key="2">
    <source>
        <dbReference type="Proteomes" id="UP000692954"/>
    </source>
</evidence>
<comment type="caution">
    <text evidence="1">The sequence shown here is derived from an EMBL/GenBank/DDBJ whole genome shotgun (WGS) entry which is preliminary data.</text>
</comment>